<evidence type="ECO:0000313" key="2">
    <source>
        <dbReference type="Proteomes" id="UP000076154"/>
    </source>
</evidence>
<proteinExistence type="predicted"/>
<sequence length="130" mass="13959">MGFQKGADKNTITGYFGTHHPPMCDPASPLGPAHASEQLLRLIPPPSYRLFGCRLQTSLPLHVSPLLICFHLPGHSSPCAVTRIFIVAAGTSVRACSEYTTDNGHKDRIPRQVRGFILGGEMVPGSVIIG</sequence>
<keyword evidence="2" id="KW-1185">Reference proteome</keyword>
<gene>
    <name evidence="1" type="ORF">Hypma_012223</name>
</gene>
<name>A0A369JJK5_HYPMA</name>
<dbReference type="EMBL" id="LUEZ02000058">
    <property type="protein sequence ID" value="RDB20747.1"/>
    <property type="molecule type" value="Genomic_DNA"/>
</dbReference>
<dbReference type="Proteomes" id="UP000076154">
    <property type="component" value="Unassembled WGS sequence"/>
</dbReference>
<organism evidence="1 2">
    <name type="scientific">Hypsizygus marmoreus</name>
    <name type="common">White beech mushroom</name>
    <name type="synonym">Agaricus marmoreus</name>
    <dbReference type="NCBI Taxonomy" id="39966"/>
    <lineage>
        <taxon>Eukaryota</taxon>
        <taxon>Fungi</taxon>
        <taxon>Dikarya</taxon>
        <taxon>Basidiomycota</taxon>
        <taxon>Agaricomycotina</taxon>
        <taxon>Agaricomycetes</taxon>
        <taxon>Agaricomycetidae</taxon>
        <taxon>Agaricales</taxon>
        <taxon>Tricholomatineae</taxon>
        <taxon>Lyophyllaceae</taxon>
        <taxon>Hypsizygus</taxon>
    </lineage>
</organism>
<protein>
    <submittedName>
        <fullName evidence="1">Uncharacterized protein</fullName>
    </submittedName>
</protein>
<accession>A0A369JJK5</accession>
<evidence type="ECO:0000313" key="1">
    <source>
        <dbReference type="EMBL" id="RDB20747.1"/>
    </source>
</evidence>
<dbReference type="AlphaFoldDB" id="A0A369JJK5"/>
<reference evidence="1" key="1">
    <citation type="submission" date="2018-04" db="EMBL/GenBank/DDBJ databases">
        <title>Whole genome sequencing of Hypsizygus marmoreus.</title>
        <authorList>
            <person name="Choi I.-G."/>
            <person name="Min B."/>
            <person name="Kim J.-G."/>
            <person name="Kim S."/>
            <person name="Oh Y.-L."/>
            <person name="Kong W.-S."/>
            <person name="Park H."/>
            <person name="Jeong J."/>
            <person name="Song E.-S."/>
        </authorList>
    </citation>
    <scope>NUCLEOTIDE SEQUENCE [LARGE SCALE GENOMIC DNA]</scope>
    <source>
        <strain evidence="1">51987-8</strain>
    </source>
</reference>
<dbReference type="InParanoid" id="A0A369JJK5"/>
<comment type="caution">
    <text evidence="1">The sequence shown here is derived from an EMBL/GenBank/DDBJ whole genome shotgun (WGS) entry which is preliminary data.</text>
</comment>